<dbReference type="OrthoDB" id="3524665at2"/>
<gene>
    <name evidence="1" type="ORF">CLV72_103106</name>
</gene>
<dbReference type="AlphaFoldDB" id="A0A2T0Q6R3"/>
<organism evidence="1 2">
    <name type="scientific">Allonocardiopsis opalescens</name>
    <dbReference type="NCBI Taxonomy" id="1144618"/>
    <lineage>
        <taxon>Bacteria</taxon>
        <taxon>Bacillati</taxon>
        <taxon>Actinomycetota</taxon>
        <taxon>Actinomycetes</taxon>
        <taxon>Streptosporangiales</taxon>
        <taxon>Allonocardiopsis</taxon>
    </lineage>
</organism>
<protein>
    <submittedName>
        <fullName evidence="1">Uncharacterized protein DUF5063</fullName>
    </submittedName>
</protein>
<dbReference type="RefSeq" id="WP_106244052.1">
    <property type="nucleotide sequence ID" value="NZ_PVZC01000003.1"/>
</dbReference>
<dbReference type="EMBL" id="PVZC01000003">
    <property type="protein sequence ID" value="PRX99508.1"/>
    <property type="molecule type" value="Genomic_DNA"/>
</dbReference>
<name>A0A2T0Q6R3_9ACTN</name>
<reference evidence="1 2" key="1">
    <citation type="submission" date="2018-03" db="EMBL/GenBank/DDBJ databases">
        <title>Genomic Encyclopedia of Archaeal and Bacterial Type Strains, Phase II (KMG-II): from individual species to whole genera.</title>
        <authorList>
            <person name="Goeker M."/>
        </authorList>
    </citation>
    <scope>NUCLEOTIDE SEQUENCE [LARGE SCALE GENOMIC DNA]</scope>
    <source>
        <strain evidence="1 2">DSM 45601</strain>
    </source>
</reference>
<dbReference type="InterPro" id="IPR032025">
    <property type="entry name" value="DUF5063"/>
</dbReference>
<sequence length="179" mass="19847">MSDRTDDWHALADRVAGQVRDYLDTTRATARGEHDGEAIPLLLLQVSQILLAGAQLGASRDVILPGNWEPDVGEDPDLDDLRQGLAKVLAPVDTYGELFDPYTDSQGTAYRLSDDIADVASDLIHGLRHYDAQRPHEALWWWQYSYFNHWGNHAGAAMRALHAVIAHARLDVAPEPTDA</sequence>
<keyword evidence="2" id="KW-1185">Reference proteome</keyword>
<proteinExistence type="predicted"/>
<evidence type="ECO:0000313" key="1">
    <source>
        <dbReference type="EMBL" id="PRX99508.1"/>
    </source>
</evidence>
<accession>A0A2T0Q6R3</accession>
<dbReference type="InterPro" id="IPR038312">
    <property type="entry name" value="DUF5063_sf"/>
</dbReference>
<dbReference type="Gene3D" id="1.20.120.1550">
    <property type="entry name" value="Protein of unknown function DUF5063"/>
    <property type="match status" value="1"/>
</dbReference>
<evidence type="ECO:0000313" key="2">
    <source>
        <dbReference type="Proteomes" id="UP000237846"/>
    </source>
</evidence>
<dbReference type="Proteomes" id="UP000237846">
    <property type="component" value="Unassembled WGS sequence"/>
</dbReference>
<dbReference type="Pfam" id="PF16702">
    <property type="entry name" value="DUF5063"/>
    <property type="match status" value="1"/>
</dbReference>
<comment type="caution">
    <text evidence="1">The sequence shown here is derived from an EMBL/GenBank/DDBJ whole genome shotgun (WGS) entry which is preliminary data.</text>
</comment>